<keyword evidence="3" id="KW-1185">Reference proteome</keyword>
<accession>A0A5N4CAU5</accession>
<evidence type="ECO:0000313" key="2">
    <source>
        <dbReference type="EMBL" id="KAB1255504.1"/>
    </source>
</evidence>
<evidence type="ECO:0000256" key="1">
    <source>
        <dbReference type="SAM" id="MobiDB-lite"/>
    </source>
</evidence>
<sequence length="241" mass="25852">MLQTHQKIDGFPPAGLGKQGGQAVGRVSGKAWMGSMWGESGLQTQQPGSGRLREVEVHWQGQVGSGECAEREQTPGRQTSALEHRTFLPNTLSAATCFGFPKEDVLTQIMVQMVPARMGKPLSGPPQSYSIGPFEFMTFRKASSPSPPYPPSRLSEPACSSEAGLNTDGCHTPEFGLLGLRVAWPLLSLPRPPRPGSTCRSLPGVTASSPQTLMCLRCEDLHKLAEPFLNQVALAGRNESA</sequence>
<feature type="region of interest" description="Disordered" evidence="1">
    <location>
        <begin position="1"/>
        <end position="23"/>
    </location>
</feature>
<protein>
    <submittedName>
        <fullName evidence="2">Uncharacterized protein</fullName>
    </submittedName>
</protein>
<dbReference type="AlphaFoldDB" id="A0A5N4CAU5"/>
<dbReference type="Proteomes" id="UP000299084">
    <property type="component" value="Unassembled WGS sequence"/>
</dbReference>
<organism evidence="2 3">
    <name type="scientific">Camelus dromedarius</name>
    <name type="common">Dromedary</name>
    <name type="synonym">Arabian camel</name>
    <dbReference type="NCBI Taxonomy" id="9838"/>
    <lineage>
        <taxon>Eukaryota</taxon>
        <taxon>Metazoa</taxon>
        <taxon>Chordata</taxon>
        <taxon>Craniata</taxon>
        <taxon>Vertebrata</taxon>
        <taxon>Euteleostomi</taxon>
        <taxon>Mammalia</taxon>
        <taxon>Eutheria</taxon>
        <taxon>Laurasiatheria</taxon>
        <taxon>Artiodactyla</taxon>
        <taxon>Tylopoda</taxon>
        <taxon>Camelidae</taxon>
        <taxon>Camelus</taxon>
    </lineage>
</organism>
<comment type="caution">
    <text evidence="2">The sequence shown here is derived from an EMBL/GenBank/DDBJ whole genome shotgun (WGS) entry which is preliminary data.</text>
</comment>
<name>A0A5N4CAU5_CAMDR</name>
<gene>
    <name evidence="2" type="ORF">Cadr_000028082</name>
</gene>
<proteinExistence type="predicted"/>
<reference evidence="2 3" key="1">
    <citation type="journal article" date="2019" name="Mol. Ecol. Resour.">
        <title>Improving Illumina assemblies with Hi-C and long reads: an example with the North African dromedary.</title>
        <authorList>
            <person name="Elbers J.P."/>
            <person name="Rogers M.F."/>
            <person name="Perelman P.L."/>
            <person name="Proskuryakova A.A."/>
            <person name="Serdyukova N.A."/>
            <person name="Johnson W.E."/>
            <person name="Horin P."/>
            <person name="Corander J."/>
            <person name="Murphy D."/>
            <person name="Burger P.A."/>
        </authorList>
    </citation>
    <scope>NUCLEOTIDE SEQUENCE [LARGE SCALE GENOMIC DNA]</scope>
    <source>
        <strain evidence="2">Drom800</strain>
        <tissue evidence="2">Blood</tissue>
    </source>
</reference>
<evidence type="ECO:0000313" key="3">
    <source>
        <dbReference type="Proteomes" id="UP000299084"/>
    </source>
</evidence>
<dbReference type="EMBL" id="JWIN03000032">
    <property type="protein sequence ID" value="KAB1255504.1"/>
    <property type="molecule type" value="Genomic_DNA"/>
</dbReference>